<sequence>MTTRPSPDRSGLRVRPATSSDIEALSRLLVQLYAFELPGMLRGDAAAQTEIARRLITATPLGGRSVVVRDGAVVATGSLATRAEPRPSTPPGALLALPSVMGTSDALKSFIGVVRGVLTIAAPPAADEAQIHSVVVDDQARGLGAGSRIMQHLEREAAASGKRRVVLQVVASNTGARAFYGALGYEEAGPAHGRLRSAVAFPSVLMHKDIEPRTNI</sequence>
<proteinExistence type="predicted"/>
<dbReference type="InterPro" id="IPR016181">
    <property type="entry name" value="Acyl_CoA_acyltransferase"/>
</dbReference>
<evidence type="ECO:0000313" key="5">
    <source>
        <dbReference type="Proteomes" id="UP000321261"/>
    </source>
</evidence>
<dbReference type="InterPro" id="IPR000182">
    <property type="entry name" value="GNAT_dom"/>
</dbReference>
<keyword evidence="1 4" id="KW-0808">Transferase</keyword>
<feature type="domain" description="N-acetyltransferase" evidence="3">
    <location>
        <begin position="12"/>
        <end position="211"/>
    </location>
</feature>
<keyword evidence="2" id="KW-0012">Acyltransferase</keyword>
<evidence type="ECO:0000313" key="4">
    <source>
        <dbReference type="EMBL" id="TWF76518.1"/>
    </source>
</evidence>
<gene>
    <name evidence="4" type="ORF">FHX44_112408</name>
</gene>
<accession>A0A561SNT5</accession>
<dbReference type="PROSITE" id="PS51186">
    <property type="entry name" value="GNAT"/>
    <property type="match status" value="1"/>
</dbReference>
<dbReference type="EMBL" id="VIWU01000001">
    <property type="protein sequence ID" value="TWF76518.1"/>
    <property type="molecule type" value="Genomic_DNA"/>
</dbReference>
<protein>
    <submittedName>
        <fullName evidence="4">Acetyltransferase (GNAT) family protein</fullName>
    </submittedName>
</protein>
<name>A0A561SNT5_9PSEU</name>
<dbReference type="PANTHER" id="PTHR43877">
    <property type="entry name" value="AMINOALKYLPHOSPHONATE N-ACETYLTRANSFERASE-RELATED-RELATED"/>
    <property type="match status" value="1"/>
</dbReference>
<dbReference type="AlphaFoldDB" id="A0A561SNT5"/>
<keyword evidence="5" id="KW-1185">Reference proteome</keyword>
<evidence type="ECO:0000256" key="1">
    <source>
        <dbReference type="ARBA" id="ARBA00022679"/>
    </source>
</evidence>
<dbReference type="RefSeq" id="WP_170308879.1">
    <property type="nucleotide sequence ID" value="NZ_VIWU01000001.1"/>
</dbReference>
<dbReference type="CDD" id="cd04301">
    <property type="entry name" value="NAT_SF"/>
    <property type="match status" value="1"/>
</dbReference>
<reference evidence="4 5" key="1">
    <citation type="submission" date="2019-06" db="EMBL/GenBank/DDBJ databases">
        <title>Sequencing the genomes of 1000 actinobacteria strains.</title>
        <authorList>
            <person name="Klenk H.-P."/>
        </authorList>
    </citation>
    <scope>NUCLEOTIDE SEQUENCE [LARGE SCALE GENOMIC DNA]</scope>
    <source>
        <strain evidence="4 5">DSM 45671</strain>
    </source>
</reference>
<organism evidence="4 5">
    <name type="scientific">Pseudonocardia hierapolitana</name>
    <dbReference type="NCBI Taxonomy" id="1128676"/>
    <lineage>
        <taxon>Bacteria</taxon>
        <taxon>Bacillati</taxon>
        <taxon>Actinomycetota</taxon>
        <taxon>Actinomycetes</taxon>
        <taxon>Pseudonocardiales</taxon>
        <taxon>Pseudonocardiaceae</taxon>
        <taxon>Pseudonocardia</taxon>
    </lineage>
</organism>
<dbReference type="PANTHER" id="PTHR43877:SF2">
    <property type="entry name" value="AMINOALKYLPHOSPHONATE N-ACETYLTRANSFERASE-RELATED"/>
    <property type="match status" value="1"/>
</dbReference>
<comment type="caution">
    <text evidence="4">The sequence shown here is derived from an EMBL/GenBank/DDBJ whole genome shotgun (WGS) entry which is preliminary data.</text>
</comment>
<dbReference type="InterPro" id="IPR050832">
    <property type="entry name" value="Bact_Acetyltransf"/>
</dbReference>
<dbReference type="SUPFAM" id="SSF55729">
    <property type="entry name" value="Acyl-CoA N-acyltransferases (Nat)"/>
    <property type="match status" value="1"/>
</dbReference>
<dbReference type="GO" id="GO:0016747">
    <property type="term" value="F:acyltransferase activity, transferring groups other than amino-acyl groups"/>
    <property type="evidence" value="ECO:0007669"/>
    <property type="project" value="InterPro"/>
</dbReference>
<evidence type="ECO:0000259" key="3">
    <source>
        <dbReference type="PROSITE" id="PS51186"/>
    </source>
</evidence>
<dbReference type="Pfam" id="PF00583">
    <property type="entry name" value="Acetyltransf_1"/>
    <property type="match status" value="1"/>
</dbReference>
<dbReference type="Gene3D" id="3.40.630.30">
    <property type="match status" value="1"/>
</dbReference>
<dbReference type="Proteomes" id="UP000321261">
    <property type="component" value="Unassembled WGS sequence"/>
</dbReference>
<evidence type="ECO:0000256" key="2">
    <source>
        <dbReference type="ARBA" id="ARBA00023315"/>
    </source>
</evidence>